<reference evidence="1 2" key="1">
    <citation type="journal article" date="2016" name="Genome Biol. Evol.">
        <title>Gene Family Evolution Reflects Adaptation to Soil Environmental Stressors in the Genome of the Collembolan Orchesella cincta.</title>
        <authorList>
            <person name="Faddeeva-Vakhrusheva A."/>
            <person name="Derks M.F."/>
            <person name="Anvar S.Y."/>
            <person name="Agamennone V."/>
            <person name="Suring W."/>
            <person name="Smit S."/>
            <person name="van Straalen N.M."/>
            <person name="Roelofs D."/>
        </authorList>
    </citation>
    <scope>NUCLEOTIDE SEQUENCE [LARGE SCALE GENOMIC DNA]</scope>
    <source>
        <tissue evidence="1">Mixed pool</tissue>
    </source>
</reference>
<dbReference type="EMBL" id="LJIJ01000015">
    <property type="protein sequence ID" value="ODN05828.1"/>
    <property type="molecule type" value="Genomic_DNA"/>
</dbReference>
<accession>A0A1D2NKM9</accession>
<keyword evidence="2" id="KW-1185">Reference proteome</keyword>
<dbReference type="Proteomes" id="UP000094527">
    <property type="component" value="Unassembled WGS sequence"/>
</dbReference>
<gene>
    <name evidence="1" type="ORF">Ocin01_00833</name>
</gene>
<sequence>MLPIRCYQCGSEAIFIYYNEAQTSQSKLEKLENTALTLESCANLEYSSFSSWGMYAVECGPGQICMKTLIDDGFDESGRHHYFTSSRGCAMRNTSFGKIHDLGCGILNTNVVPPADTTQDKRDLNVY</sequence>
<evidence type="ECO:0000313" key="2">
    <source>
        <dbReference type="Proteomes" id="UP000094527"/>
    </source>
</evidence>
<protein>
    <submittedName>
        <fullName evidence="1">Uncharacterized protein</fullName>
    </submittedName>
</protein>
<proteinExistence type="predicted"/>
<dbReference type="AlphaFoldDB" id="A0A1D2NKM9"/>
<organism evidence="1 2">
    <name type="scientific">Orchesella cincta</name>
    <name type="common">Springtail</name>
    <name type="synonym">Podura cincta</name>
    <dbReference type="NCBI Taxonomy" id="48709"/>
    <lineage>
        <taxon>Eukaryota</taxon>
        <taxon>Metazoa</taxon>
        <taxon>Ecdysozoa</taxon>
        <taxon>Arthropoda</taxon>
        <taxon>Hexapoda</taxon>
        <taxon>Collembola</taxon>
        <taxon>Entomobryomorpha</taxon>
        <taxon>Entomobryoidea</taxon>
        <taxon>Orchesellidae</taxon>
        <taxon>Orchesellinae</taxon>
        <taxon>Orchesella</taxon>
    </lineage>
</organism>
<name>A0A1D2NKM9_ORCCI</name>
<evidence type="ECO:0000313" key="1">
    <source>
        <dbReference type="EMBL" id="ODN05828.1"/>
    </source>
</evidence>
<comment type="caution">
    <text evidence="1">The sequence shown here is derived from an EMBL/GenBank/DDBJ whole genome shotgun (WGS) entry which is preliminary data.</text>
</comment>